<feature type="chain" id="PRO_5030776340" evidence="13">
    <location>
        <begin position="31"/>
        <end position="823"/>
    </location>
</feature>
<keyword evidence="6" id="KW-0408">Iron</keyword>
<dbReference type="SUPFAM" id="SSF56935">
    <property type="entry name" value="Porins"/>
    <property type="match status" value="1"/>
</dbReference>
<keyword evidence="7" id="KW-0406">Ion transport</keyword>
<dbReference type="PROSITE" id="PS52016">
    <property type="entry name" value="TONB_DEPENDENT_REC_3"/>
    <property type="match status" value="1"/>
</dbReference>
<evidence type="ECO:0000313" key="17">
    <source>
        <dbReference type="Proteomes" id="UP000539350"/>
    </source>
</evidence>
<keyword evidence="13" id="KW-0732">Signal</keyword>
<dbReference type="Proteomes" id="UP000539350">
    <property type="component" value="Unassembled WGS sequence"/>
</dbReference>
<keyword evidence="2 11" id="KW-0813">Transport</keyword>
<evidence type="ECO:0000259" key="14">
    <source>
        <dbReference type="Pfam" id="PF00593"/>
    </source>
</evidence>
<dbReference type="PROSITE" id="PS51257">
    <property type="entry name" value="PROKAR_LIPOPROTEIN"/>
    <property type="match status" value="1"/>
</dbReference>
<dbReference type="AlphaFoldDB" id="A0A7W2TVW9"/>
<comment type="similarity">
    <text evidence="11 12">Belongs to the TonB-dependent receptor family.</text>
</comment>
<keyword evidence="17" id="KW-1185">Reference proteome</keyword>
<keyword evidence="16" id="KW-0675">Receptor</keyword>
<name>A0A7W2TVW9_9GAMM</name>
<evidence type="ECO:0000256" key="12">
    <source>
        <dbReference type="RuleBase" id="RU003357"/>
    </source>
</evidence>
<keyword evidence="4" id="KW-0410">Iron transport</keyword>
<keyword evidence="3 11" id="KW-1134">Transmembrane beta strand</keyword>
<keyword evidence="8 12" id="KW-0798">TonB box</keyword>
<feature type="domain" description="TonB-dependent receptor plug" evidence="15">
    <location>
        <begin position="49"/>
        <end position="158"/>
    </location>
</feature>
<evidence type="ECO:0000256" key="6">
    <source>
        <dbReference type="ARBA" id="ARBA00023004"/>
    </source>
</evidence>
<evidence type="ECO:0000313" key="16">
    <source>
        <dbReference type="EMBL" id="MBA6412888.1"/>
    </source>
</evidence>
<feature type="signal peptide" evidence="13">
    <location>
        <begin position="1"/>
        <end position="30"/>
    </location>
</feature>
<evidence type="ECO:0000256" key="8">
    <source>
        <dbReference type="ARBA" id="ARBA00023077"/>
    </source>
</evidence>
<evidence type="ECO:0000256" key="4">
    <source>
        <dbReference type="ARBA" id="ARBA00022496"/>
    </source>
</evidence>
<evidence type="ECO:0000259" key="15">
    <source>
        <dbReference type="Pfam" id="PF07715"/>
    </source>
</evidence>
<dbReference type="Pfam" id="PF07715">
    <property type="entry name" value="Plug"/>
    <property type="match status" value="1"/>
</dbReference>
<dbReference type="GO" id="GO:0006826">
    <property type="term" value="P:iron ion transport"/>
    <property type="evidence" value="ECO:0007669"/>
    <property type="project" value="UniProtKB-KW"/>
</dbReference>
<dbReference type="Gene3D" id="2.40.170.20">
    <property type="entry name" value="TonB-dependent receptor, beta-barrel domain"/>
    <property type="match status" value="1"/>
</dbReference>
<dbReference type="Pfam" id="PF00593">
    <property type="entry name" value="TonB_dep_Rec_b-barrel"/>
    <property type="match status" value="1"/>
</dbReference>
<accession>A0A7W2TVW9</accession>
<gene>
    <name evidence="16" type="ORF">H2508_07170</name>
</gene>
<proteinExistence type="inferred from homology"/>
<keyword evidence="10 11" id="KW-0998">Cell outer membrane</keyword>
<keyword evidence="9 11" id="KW-0472">Membrane</keyword>
<evidence type="ECO:0000256" key="2">
    <source>
        <dbReference type="ARBA" id="ARBA00022448"/>
    </source>
</evidence>
<sequence>MAVIHHRRALYPWALAVSCATLFQVAPVVAQNTVLEEVVVTARKRAESLQEAPLAVTALDASALREAGVHNLADLNYLAPSIEVDAGSGSAPLANIYIRGVGQRNTGANIDSGVGIYIDDVYVGRPDGALLDLNDIQSLQILRGPQGTLFGKNTTGGALVFTTNKPSDEFEGSLGLRVGNYDRLDADFVLNVALTDALWMRLSGVTRSRDGYIKNLYDGKDYMDEDRQSLIWQTRWVPNDALTLDLNVNWAETKQLMRPMKCVPVPGVKGWQAELFNTLAIVPSRGKTMDDFCAESAAAGRGDGHVVISDLGGDYYAKNQGSSLTAEWVISEDMSLKSVSAWRYTEAAQNDELDHTGIPFLHRTNSAHPVLRSPAETDQYSQEIQLMGSAFNDRLQYVTGLFWFQEKTDGRFDMTYLGPFDPALANLFFLNTNGSVMKADNTAIAAFSQLEWEFNENWRTTVGLRYTDEERKVRRSLYEVMPDSLDANGGPVTPLGGGLYMVQRPSFEYNPAFSMPLSDVLSDKTNDSAVTPMASIQYLLSHSKWIDQGSFYLSYSEGFLSGGLSEAPSGQLEEFKPEEVENWEFGFKLDLLDRRLRLNGAVFYSDYKNRQLTTLVINSEASSPAPGTINAPSSTIKGFELESTWLATDNLMLSFNMTLADADIKEFEDTAISIADVSLPPGPACERADLTVLQVDACQVDRSKENLPRLAEQSYLLAAQYTMQTAMGTFMPRLQASWKLDLEFCFDPASCETGLWQEDEQFELSARLSWISPSERWIGSLYGSNLTDEQYMSGGAPLVGSQGVGSKVFAAPRMYGAELQYRF</sequence>
<dbReference type="PANTHER" id="PTHR32552:SF81">
    <property type="entry name" value="TONB-DEPENDENT OUTER MEMBRANE RECEPTOR"/>
    <property type="match status" value="1"/>
</dbReference>
<evidence type="ECO:0000256" key="9">
    <source>
        <dbReference type="ARBA" id="ARBA00023136"/>
    </source>
</evidence>
<feature type="domain" description="TonB-dependent receptor-like beta-barrel" evidence="14">
    <location>
        <begin position="319"/>
        <end position="665"/>
    </location>
</feature>
<evidence type="ECO:0000256" key="5">
    <source>
        <dbReference type="ARBA" id="ARBA00022692"/>
    </source>
</evidence>
<evidence type="ECO:0000256" key="1">
    <source>
        <dbReference type="ARBA" id="ARBA00004571"/>
    </source>
</evidence>
<dbReference type="InterPro" id="IPR012910">
    <property type="entry name" value="Plug_dom"/>
</dbReference>
<protein>
    <submittedName>
        <fullName evidence="16">TonB-dependent receptor</fullName>
    </submittedName>
</protein>
<dbReference type="EMBL" id="JACFXU010000014">
    <property type="protein sequence ID" value="MBA6412888.1"/>
    <property type="molecule type" value="Genomic_DNA"/>
</dbReference>
<dbReference type="RefSeq" id="WP_182171105.1">
    <property type="nucleotide sequence ID" value="NZ_JACFXU010000014.1"/>
</dbReference>
<dbReference type="InterPro" id="IPR000531">
    <property type="entry name" value="Beta-barrel_TonB"/>
</dbReference>
<keyword evidence="5 11" id="KW-0812">Transmembrane</keyword>
<comment type="caution">
    <text evidence="16">The sequence shown here is derived from an EMBL/GenBank/DDBJ whole genome shotgun (WGS) entry which is preliminary data.</text>
</comment>
<evidence type="ECO:0000256" key="13">
    <source>
        <dbReference type="SAM" id="SignalP"/>
    </source>
</evidence>
<organism evidence="16 17">
    <name type="scientific">Sediminihaliea albiluteola</name>
    <dbReference type="NCBI Taxonomy" id="2758564"/>
    <lineage>
        <taxon>Bacteria</taxon>
        <taxon>Pseudomonadati</taxon>
        <taxon>Pseudomonadota</taxon>
        <taxon>Gammaproteobacteria</taxon>
        <taxon>Cellvibrionales</taxon>
        <taxon>Halieaceae</taxon>
        <taxon>Sediminihaliea</taxon>
    </lineage>
</organism>
<evidence type="ECO:0000256" key="10">
    <source>
        <dbReference type="ARBA" id="ARBA00023237"/>
    </source>
</evidence>
<evidence type="ECO:0000256" key="3">
    <source>
        <dbReference type="ARBA" id="ARBA00022452"/>
    </source>
</evidence>
<evidence type="ECO:0000256" key="11">
    <source>
        <dbReference type="PROSITE-ProRule" id="PRU01360"/>
    </source>
</evidence>
<comment type="subcellular location">
    <subcellularLocation>
        <location evidence="1 11">Cell outer membrane</location>
        <topology evidence="1 11">Multi-pass membrane protein</topology>
    </subcellularLocation>
</comment>
<reference evidence="16 17" key="1">
    <citation type="submission" date="2020-07" db="EMBL/GenBank/DDBJ databases">
        <title>Halieaceae bacterium, F7430, whole genome shotgun sequencing project.</title>
        <authorList>
            <person name="Jiang S."/>
            <person name="Liu Z.W."/>
            <person name="Du Z.J."/>
        </authorList>
    </citation>
    <scope>NUCLEOTIDE SEQUENCE [LARGE SCALE GENOMIC DNA]</scope>
    <source>
        <strain evidence="16 17">F7430</strain>
    </source>
</reference>
<evidence type="ECO:0000256" key="7">
    <source>
        <dbReference type="ARBA" id="ARBA00023065"/>
    </source>
</evidence>
<dbReference type="GO" id="GO:0009279">
    <property type="term" value="C:cell outer membrane"/>
    <property type="evidence" value="ECO:0007669"/>
    <property type="project" value="UniProtKB-SubCell"/>
</dbReference>
<dbReference type="InterPro" id="IPR039426">
    <property type="entry name" value="TonB-dep_rcpt-like"/>
</dbReference>
<dbReference type="PANTHER" id="PTHR32552">
    <property type="entry name" value="FERRICHROME IRON RECEPTOR-RELATED"/>
    <property type="match status" value="1"/>
</dbReference>
<dbReference type="InterPro" id="IPR036942">
    <property type="entry name" value="Beta-barrel_TonB_sf"/>
</dbReference>